<evidence type="ECO:0000256" key="2">
    <source>
        <dbReference type="SAM" id="SignalP"/>
    </source>
</evidence>
<comment type="caution">
    <text evidence="3">The sequence shown here is derived from an EMBL/GenBank/DDBJ whole genome shotgun (WGS) entry which is preliminary data.</text>
</comment>
<evidence type="ECO:0000313" key="4">
    <source>
        <dbReference type="Proteomes" id="UP000886998"/>
    </source>
</evidence>
<accession>A0A8X6Y7M6</accession>
<evidence type="ECO:0000313" key="3">
    <source>
        <dbReference type="EMBL" id="GFY66384.1"/>
    </source>
</evidence>
<keyword evidence="4" id="KW-1185">Reference proteome</keyword>
<feature type="signal peptide" evidence="2">
    <location>
        <begin position="1"/>
        <end position="22"/>
    </location>
</feature>
<protein>
    <submittedName>
        <fullName evidence="3">Adipolin</fullName>
    </submittedName>
</protein>
<keyword evidence="2" id="KW-0732">Signal</keyword>
<gene>
    <name evidence="3" type="primary">NCL1_15737</name>
    <name evidence="3" type="ORF">TNIN_326251</name>
</gene>
<name>A0A8X6Y7M6_9ARAC</name>
<dbReference type="Proteomes" id="UP000886998">
    <property type="component" value="Unassembled WGS sequence"/>
</dbReference>
<feature type="chain" id="PRO_5036504273" evidence="2">
    <location>
        <begin position="23"/>
        <end position="164"/>
    </location>
</feature>
<evidence type="ECO:0000256" key="1">
    <source>
        <dbReference type="SAM" id="MobiDB-lite"/>
    </source>
</evidence>
<sequence>MRAHGLLVCLTISVLMFQTSDSKSLNNKERNLEAKLPIGVEAFEYNPEYQRASINGMRSEIEKDKKDFARLTWDLFQAGAQLNERKNRKRQRAAERKKNLKAGGPRTKALIGPVGPRGPIGPPGPPGANITKEEMFEEFRQMIISKCLNNIYQSYKMEFYIEDH</sequence>
<dbReference type="AlphaFoldDB" id="A0A8X6Y7M6"/>
<reference evidence="3" key="1">
    <citation type="submission" date="2020-08" db="EMBL/GenBank/DDBJ databases">
        <title>Multicomponent nature underlies the extraordinary mechanical properties of spider dragline silk.</title>
        <authorList>
            <person name="Kono N."/>
            <person name="Nakamura H."/>
            <person name="Mori M."/>
            <person name="Yoshida Y."/>
            <person name="Ohtoshi R."/>
            <person name="Malay A.D."/>
            <person name="Moran D.A.P."/>
            <person name="Tomita M."/>
            <person name="Numata K."/>
            <person name="Arakawa K."/>
        </authorList>
    </citation>
    <scope>NUCLEOTIDE SEQUENCE</scope>
</reference>
<dbReference type="EMBL" id="BMAV01016015">
    <property type="protein sequence ID" value="GFY66384.1"/>
    <property type="molecule type" value="Genomic_DNA"/>
</dbReference>
<proteinExistence type="predicted"/>
<organism evidence="3 4">
    <name type="scientific">Trichonephila inaurata madagascariensis</name>
    <dbReference type="NCBI Taxonomy" id="2747483"/>
    <lineage>
        <taxon>Eukaryota</taxon>
        <taxon>Metazoa</taxon>
        <taxon>Ecdysozoa</taxon>
        <taxon>Arthropoda</taxon>
        <taxon>Chelicerata</taxon>
        <taxon>Arachnida</taxon>
        <taxon>Araneae</taxon>
        <taxon>Araneomorphae</taxon>
        <taxon>Entelegynae</taxon>
        <taxon>Araneoidea</taxon>
        <taxon>Nephilidae</taxon>
        <taxon>Trichonephila</taxon>
        <taxon>Trichonephila inaurata</taxon>
    </lineage>
</organism>
<feature type="region of interest" description="Disordered" evidence="1">
    <location>
        <begin position="84"/>
        <end position="127"/>
    </location>
</feature>